<organism evidence="2 3">
    <name type="scientific">Halohasta litorea</name>
    <dbReference type="NCBI Taxonomy" id="869891"/>
    <lineage>
        <taxon>Archaea</taxon>
        <taxon>Methanobacteriati</taxon>
        <taxon>Methanobacteriota</taxon>
        <taxon>Stenosarchaea group</taxon>
        <taxon>Halobacteria</taxon>
        <taxon>Halobacteriales</taxon>
        <taxon>Haloferacaceae</taxon>
        <taxon>Halohasta</taxon>
    </lineage>
</organism>
<protein>
    <submittedName>
        <fullName evidence="2">CoxG family protein</fullName>
    </submittedName>
</protein>
<dbReference type="AlphaFoldDB" id="A0ABD6D8D0"/>
<dbReference type="Gene3D" id="3.30.530.20">
    <property type="match status" value="1"/>
</dbReference>
<dbReference type="PANTHER" id="PTHR38588">
    <property type="entry name" value="BLL0334 PROTEIN"/>
    <property type="match status" value="1"/>
</dbReference>
<dbReference type="InterPro" id="IPR010419">
    <property type="entry name" value="CO_DH_gsu"/>
</dbReference>
<keyword evidence="3" id="KW-1185">Reference proteome</keyword>
<feature type="compositionally biased region" description="Polar residues" evidence="1">
    <location>
        <begin position="1"/>
        <end position="15"/>
    </location>
</feature>
<comment type="caution">
    <text evidence="2">The sequence shown here is derived from an EMBL/GenBank/DDBJ whole genome shotgun (WGS) entry which is preliminary data.</text>
</comment>
<dbReference type="EMBL" id="JBHUDM010000001">
    <property type="protein sequence ID" value="MFD1641363.1"/>
    <property type="molecule type" value="Genomic_DNA"/>
</dbReference>
<name>A0ABD6D8D0_9EURY</name>
<feature type="region of interest" description="Disordered" evidence="1">
    <location>
        <begin position="1"/>
        <end position="51"/>
    </location>
</feature>
<dbReference type="SUPFAM" id="SSF55961">
    <property type="entry name" value="Bet v1-like"/>
    <property type="match status" value="1"/>
</dbReference>
<reference evidence="2 3" key="1">
    <citation type="journal article" date="2019" name="Int. J. Syst. Evol. Microbiol.">
        <title>The Global Catalogue of Microorganisms (GCM) 10K type strain sequencing project: providing services to taxonomists for standard genome sequencing and annotation.</title>
        <authorList>
            <consortium name="The Broad Institute Genomics Platform"/>
            <consortium name="The Broad Institute Genome Sequencing Center for Infectious Disease"/>
            <person name="Wu L."/>
            <person name="Ma J."/>
        </authorList>
    </citation>
    <scope>NUCLEOTIDE SEQUENCE [LARGE SCALE GENOMIC DNA]</scope>
    <source>
        <strain evidence="2 3">CGMCC 1.10593</strain>
    </source>
</reference>
<gene>
    <name evidence="2" type="ORF">ACFSBW_05670</name>
</gene>
<dbReference type="RefSeq" id="WP_256395063.1">
    <property type="nucleotide sequence ID" value="NZ_JANHDJ010000001.1"/>
</dbReference>
<dbReference type="Pfam" id="PF06240">
    <property type="entry name" value="COXG"/>
    <property type="match status" value="1"/>
</dbReference>
<sequence>MNHDNTQSSGGNPTESADRDAADADSADADSTNGDEHSKNGAEADTEAADGTLTFSDSVAIETTPEALWSTISDPATLTECVPGAESIERVSERKYTVKITRGVSHLTVSLSGEAEFVEMNPPDYVVTSATAFDSKTGSDFDILAAMEISPVEDGTAELAYSAEVSISGGVGTMSSRLLRPIVNRDITTYFSNIKTEVEEE</sequence>
<evidence type="ECO:0000256" key="1">
    <source>
        <dbReference type="SAM" id="MobiDB-lite"/>
    </source>
</evidence>
<dbReference type="Proteomes" id="UP001597052">
    <property type="component" value="Unassembled WGS sequence"/>
</dbReference>
<proteinExistence type="predicted"/>
<dbReference type="PANTHER" id="PTHR38588:SF1">
    <property type="entry name" value="BLL0334 PROTEIN"/>
    <property type="match status" value="1"/>
</dbReference>
<evidence type="ECO:0000313" key="2">
    <source>
        <dbReference type="EMBL" id="MFD1641363.1"/>
    </source>
</evidence>
<dbReference type="InterPro" id="IPR023393">
    <property type="entry name" value="START-like_dom_sf"/>
</dbReference>
<evidence type="ECO:0000313" key="3">
    <source>
        <dbReference type="Proteomes" id="UP001597052"/>
    </source>
</evidence>
<accession>A0ABD6D8D0</accession>